<protein>
    <submittedName>
        <fullName evidence="2">Uncharacterized protein</fullName>
    </submittedName>
</protein>
<evidence type="ECO:0000313" key="3">
    <source>
        <dbReference type="Proteomes" id="UP000053573"/>
    </source>
</evidence>
<proteinExistence type="predicted"/>
<feature type="compositionally biased region" description="Acidic residues" evidence="1">
    <location>
        <begin position="1"/>
        <end position="11"/>
    </location>
</feature>
<feature type="region of interest" description="Disordered" evidence="1">
    <location>
        <begin position="1"/>
        <end position="39"/>
    </location>
</feature>
<accession>A0A0H1BKE7</accession>
<dbReference type="AlphaFoldDB" id="A0A0H1BKE7"/>
<name>A0A0H1BKE7_9EURO</name>
<dbReference type="EMBL" id="LDEV01001215">
    <property type="protein sequence ID" value="KLJ11999.1"/>
    <property type="molecule type" value="Genomic_DNA"/>
</dbReference>
<evidence type="ECO:0000313" key="2">
    <source>
        <dbReference type="EMBL" id="KLJ11999.1"/>
    </source>
</evidence>
<keyword evidence="3" id="KW-1185">Reference proteome</keyword>
<sequence length="110" mass="11881">PDPDPDPDPDQDQARARARQGKGKGSTGQGRPKTGTPPPQFQGRLFFLLSIILCHSLLLLHPQLCPGAVSPLSSSSSPLGLSLGIIPCCACRFLSSWLRAYLVSDDRRWS</sequence>
<comment type="caution">
    <text evidence="2">The sequence shown here is derived from an EMBL/GenBank/DDBJ whole genome shotgun (WGS) entry which is preliminary data.</text>
</comment>
<reference evidence="3" key="1">
    <citation type="journal article" date="2015" name="PLoS Genet.">
        <title>The dynamic genome and transcriptome of the human fungal pathogen Blastomyces and close relative Emmonsia.</title>
        <authorList>
            <person name="Munoz J.F."/>
            <person name="Gauthier G.M."/>
            <person name="Desjardins C.A."/>
            <person name="Gallo J.E."/>
            <person name="Holder J."/>
            <person name="Sullivan T.D."/>
            <person name="Marty A.J."/>
            <person name="Carmen J.C."/>
            <person name="Chen Z."/>
            <person name="Ding L."/>
            <person name="Gujja S."/>
            <person name="Magrini V."/>
            <person name="Misas E."/>
            <person name="Mitreva M."/>
            <person name="Priest M."/>
            <person name="Saif S."/>
            <person name="Whiston E.A."/>
            <person name="Young S."/>
            <person name="Zeng Q."/>
            <person name="Goldman W.E."/>
            <person name="Mardis E.R."/>
            <person name="Taylor J.W."/>
            <person name="McEwen J.G."/>
            <person name="Clay O.K."/>
            <person name="Klein B.S."/>
            <person name="Cuomo C.A."/>
        </authorList>
    </citation>
    <scope>NUCLEOTIDE SEQUENCE [LARGE SCALE GENOMIC DNA]</scope>
    <source>
        <strain evidence="3">UAMH 139</strain>
    </source>
</reference>
<gene>
    <name evidence="2" type="ORF">EMPG_12873</name>
</gene>
<organism evidence="2 3">
    <name type="scientific">Blastomyces silverae</name>
    <dbReference type="NCBI Taxonomy" id="2060906"/>
    <lineage>
        <taxon>Eukaryota</taxon>
        <taxon>Fungi</taxon>
        <taxon>Dikarya</taxon>
        <taxon>Ascomycota</taxon>
        <taxon>Pezizomycotina</taxon>
        <taxon>Eurotiomycetes</taxon>
        <taxon>Eurotiomycetidae</taxon>
        <taxon>Onygenales</taxon>
        <taxon>Ajellomycetaceae</taxon>
        <taxon>Blastomyces</taxon>
    </lineage>
</organism>
<dbReference type="Proteomes" id="UP000053573">
    <property type="component" value="Unassembled WGS sequence"/>
</dbReference>
<evidence type="ECO:0000256" key="1">
    <source>
        <dbReference type="SAM" id="MobiDB-lite"/>
    </source>
</evidence>
<feature type="non-terminal residue" evidence="2">
    <location>
        <position position="1"/>
    </location>
</feature>